<sequence length="133" mass="14833">MILLKFRIKFSVDAASLNGERPSVAEQPPTLPHKARRWINFLPFYLYNFLEIPTNFGGVFLRARGGNAFIGEVIYAYSGILRKGVMVKATGYECMVDCRSNVQRLCKGVAGALLQRACRSKLGTESPSDPFKI</sequence>
<gene>
    <name evidence="1" type="primary">AlNc14C395G11322</name>
    <name evidence="1" type="ORF">ALNC14_127630</name>
</gene>
<accession>F0WYR0</accession>
<dbReference type="HOGENOM" id="CLU_1910538_0_0_1"/>
<evidence type="ECO:0000313" key="1">
    <source>
        <dbReference type="EMBL" id="CCA26619.1"/>
    </source>
</evidence>
<dbReference type="AlphaFoldDB" id="F0WYR0"/>
<reference evidence="1" key="2">
    <citation type="submission" date="2011-02" db="EMBL/GenBank/DDBJ databases">
        <authorList>
            <person name="MacLean D."/>
        </authorList>
    </citation>
    <scope>NUCLEOTIDE SEQUENCE</scope>
</reference>
<protein>
    <submittedName>
        <fullName evidence="1">AlNc14C395G11322 protein</fullName>
    </submittedName>
</protein>
<name>F0WYR0_9STRA</name>
<dbReference type="EMBL" id="FR824438">
    <property type="protein sequence ID" value="CCA26619.1"/>
    <property type="molecule type" value="Genomic_DNA"/>
</dbReference>
<organism evidence="1">
    <name type="scientific">Albugo laibachii Nc14</name>
    <dbReference type="NCBI Taxonomy" id="890382"/>
    <lineage>
        <taxon>Eukaryota</taxon>
        <taxon>Sar</taxon>
        <taxon>Stramenopiles</taxon>
        <taxon>Oomycota</taxon>
        <taxon>Peronosporomycetes</taxon>
        <taxon>Albuginales</taxon>
        <taxon>Albuginaceae</taxon>
        <taxon>Albugo</taxon>
    </lineage>
</organism>
<reference evidence="1" key="1">
    <citation type="journal article" date="2011" name="PLoS Biol.">
        <title>Gene gain and loss during evolution of obligate parasitism in the white rust pathogen of Arabidopsis thaliana.</title>
        <authorList>
            <person name="Kemen E."/>
            <person name="Gardiner A."/>
            <person name="Schultz-Larsen T."/>
            <person name="Kemen A.C."/>
            <person name="Balmuth A.L."/>
            <person name="Robert-Seilaniantz A."/>
            <person name="Bailey K."/>
            <person name="Holub E."/>
            <person name="Studholme D.J."/>
            <person name="Maclean D."/>
            <person name="Jones J.D."/>
        </authorList>
    </citation>
    <scope>NUCLEOTIDE SEQUENCE</scope>
</reference>
<proteinExistence type="predicted"/>